<evidence type="ECO:0000259" key="7">
    <source>
        <dbReference type="Pfam" id="PF13505"/>
    </source>
</evidence>
<dbReference type="InterPro" id="IPR027385">
    <property type="entry name" value="Beta-barrel_OMP"/>
</dbReference>
<reference evidence="8 9" key="1">
    <citation type="submission" date="2014-03" db="EMBL/GenBank/DDBJ databases">
        <title>Bradyrhizobium valentinum sp. nov., isolated from effective nodules of Lupinus mariae-josephae, a lupine endemic of basic-lime soils in Eastern Spain.</title>
        <authorList>
            <person name="Duran D."/>
            <person name="Rey L."/>
            <person name="Navarro A."/>
            <person name="Busquets A."/>
            <person name="Imperial J."/>
            <person name="Ruiz-Argueso T."/>
        </authorList>
    </citation>
    <scope>NUCLEOTIDE SEQUENCE [LARGE SCALE GENOMIC DNA]</scope>
    <source>
        <strain evidence="8 9">Ro19</strain>
    </source>
</reference>
<evidence type="ECO:0000256" key="5">
    <source>
        <dbReference type="ARBA" id="ARBA00038306"/>
    </source>
</evidence>
<proteinExistence type="inferred from homology"/>
<dbReference type="Gene3D" id="2.40.160.20">
    <property type="match status" value="1"/>
</dbReference>
<keyword evidence="3" id="KW-0472">Membrane</keyword>
<gene>
    <name evidence="8" type="ORF">CQ13_38485</name>
</gene>
<keyword evidence="9" id="KW-1185">Reference proteome</keyword>
<comment type="similarity">
    <text evidence="5">Belongs to the Omp25/RopB family.</text>
</comment>
<dbReference type="PANTHER" id="PTHR34001:SF3">
    <property type="entry name" value="BLL7405 PROTEIN"/>
    <property type="match status" value="1"/>
</dbReference>
<evidence type="ECO:0000256" key="3">
    <source>
        <dbReference type="ARBA" id="ARBA00023136"/>
    </source>
</evidence>
<dbReference type="Proteomes" id="UP000052023">
    <property type="component" value="Unassembled WGS sequence"/>
</dbReference>
<protein>
    <recommendedName>
        <fullName evidence="7">Outer membrane protein beta-barrel domain-containing protein</fullName>
    </recommendedName>
</protein>
<dbReference type="GO" id="GO:0009279">
    <property type="term" value="C:cell outer membrane"/>
    <property type="evidence" value="ECO:0007669"/>
    <property type="project" value="UniProtKB-SubCell"/>
</dbReference>
<evidence type="ECO:0000256" key="2">
    <source>
        <dbReference type="ARBA" id="ARBA00022729"/>
    </source>
</evidence>
<evidence type="ECO:0000256" key="6">
    <source>
        <dbReference type="SAM" id="SignalP"/>
    </source>
</evidence>
<keyword evidence="2 6" id="KW-0732">Signal</keyword>
<dbReference type="Pfam" id="PF13505">
    <property type="entry name" value="OMP_b-brl"/>
    <property type="match status" value="1"/>
</dbReference>
<dbReference type="InterPro" id="IPR011250">
    <property type="entry name" value="OMP/PagP_B-barrel"/>
</dbReference>
<dbReference type="OrthoDB" id="8016903at2"/>
<comment type="caution">
    <text evidence="8">The sequence shown here is derived from an EMBL/GenBank/DDBJ whole genome shotgun (WGS) entry which is preliminary data.</text>
</comment>
<dbReference type="PANTHER" id="PTHR34001">
    <property type="entry name" value="BLL7405 PROTEIN"/>
    <property type="match status" value="1"/>
</dbReference>
<dbReference type="InterPro" id="IPR051692">
    <property type="entry name" value="OMP-like"/>
</dbReference>
<evidence type="ECO:0000256" key="1">
    <source>
        <dbReference type="ARBA" id="ARBA00004442"/>
    </source>
</evidence>
<organism evidence="8 9">
    <name type="scientific">Bradyrhizobium retamae</name>
    <dbReference type="NCBI Taxonomy" id="1300035"/>
    <lineage>
        <taxon>Bacteria</taxon>
        <taxon>Pseudomonadati</taxon>
        <taxon>Pseudomonadota</taxon>
        <taxon>Alphaproteobacteria</taxon>
        <taxon>Hyphomicrobiales</taxon>
        <taxon>Nitrobacteraceae</taxon>
        <taxon>Bradyrhizobium</taxon>
    </lineage>
</organism>
<evidence type="ECO:0000313" key="9">
    <source>
        <dbReference type="Proteomes" id="UP000052023"/>
    </source>
</evidence>
<feature type="signal peptide" evidence="6">
    <location>
        <begin position="1"/>
        <end position="20"/>
    </location>
</feature>
<dbReference type="AlphaFoldDB" id="A0A0R3NB39"/>
<feature type="chain" id="PRO_5006445113" description="Outer membrane protein beta-barrel domain-containing protein" evidence="6">
    <location>
        <begin position="21"/>
        <end position="259"/>
    </location>
</feature>
<sequence length="259" mass="27260">MKKYLLATVALIAFAAPAAAADLAARPYTKAPPAPVAAVYDWTGFYIGANGGWGSGRKCWDLTADALGPFVPPVAEGCHDATGGTAGGQLGYRWQAGTWVFGLEGQGNWADFQGSNTSLAFLAPVENESRINAFGLITGQVGYAWNNVLLYVKGGAAVTSDKYRGFDVATGLLIDSAKETRWGGVVGAGLEVGFAPNWSVGVEYNHLFMGDRDVDFAASGNFIGAPAGSFSRTSNISQDVDLVTVRVNYRWGGPVIARY</sequence>
<dbReference type="InterPro" id="IPR006315">
    <property type="entry name" value="OM_autotransptr_brl_dom"/>
</dbReference>
<evidence type="ECO:0000313" key="8">
    <source>
        <dbReference type="EMBL" id="KRR29608.1"/>
    </source>
</evidence>
<keyword evidence="4" id="KW-0998">Cell outer membrane</keyword>
<dbReference type="SUPFAM" id="SSF56925">
    <property type="entry name" value="OMPA-like"/>
    <property type="match status" value="1"/>
</dbReference>
<dbReference type="NCBIfam" id="TIGR01414">
    <property type="entry name" value="autotrans_barl"/>
    <property type="match status" value="1"/>
</dbReference>
<comment type="subcellular location">
    <subcellularLocation>
        <location evidence="1">Cell outer membrane</location>
    </subcellularLocation>
</comment>
<name>A0A0R3NB39_9BRAD</name>
<feature type="domain" description="Outer membrane protein beta-barrel" evidence="7">
    <location>
        <begin position="9"/>
        <end position="209"/>
    </location>
</feature>
<accession>A0A0R3NB39</accession>
<dbReference type="EMBL" id="LLYA01000021">
    <property type="protein sequence ID" value="KRR29608.1"/>
    <property type="molecule type" value="Genomic_DNA"/>
</dbReference>
<evidence type="ECO:0000256" key="4">
    <source>
        <dbReference type="ARBA" id="ARBA00023237"/>
    </source>
</evidence>
<dbReference type="RefSeq" id="WP_057841919.1">
    <property type="nucleotide sequence ID" value="NZ_LLYA01000021.1"/>
</dbReference>